<dbReference type="EMBL" id="LBRB01000012">
    <property type="protein sequence ID" value="KKP88525.1"/>
    <property type="molecule type" value="Genomic_DNA"/>
</dbReference>
<evidence type="ECO:0000313" key="9">
    <source>
        <dbReference type="Proteomes" id="UP000034316"/>
    </source>
</evidence>
<evidence type="ECO:0000256" key="2">
    <source>
        <dbReference type="ARBA" id="ARBA00022908"/>
    </source>
</evidence>
<dbReference type="PANTHER" id="PTHR30349">
    <property type="entry name" value="PHAGE INTEGRASE-RELATED"/>
    <property type="match status" value="1"/>
</dbReference>
<dbReference type="InterPro" id="IPR004107">
    <property type="entry name" value="Integrase_SAM-like_N"/>
</dbReference>
<gene>
    <name evidence="8" type="ORF">UR93_C0012G0003</name>
</gene>
<dbReference type="PROSITE" id="PS51900">
    <property type="entry name" value="CB"/>
    <property type="match status" value="1"/>
</dbReference>
<feature type="domain" description="Tyr recombinase" evidence="6">
    <location>
        <begin position="100"/>
        <end position="272"/>
    </location>
</feature>
<keyword evidence="3 5" id="KW-0238">DNA-binding</keyword>
<keyword evidence="4" id="KW-0233">DNA recombination</keyword>
<organism evidence="8 9">
    <name type="scientific">Berkelbacteria bacterium GW2011_GWA2_35_9</name>
    <dbReference type="NCBI Taxonomy" id="1618333"/>
    <lineage>
        <taxon>Bacteria</taxon>
        <taxon>Candidatus Berkelbacteria</taxon>
    </lineage>
</organism>
<dbReference type="InterPro" id="IPR044068">
    <property type="entry name" value="CB"/>
</dbReference>
<comment type="caution">
    <text evidence="8">The sequence shown here is derived from an EMBL/GenBank/DDBJ whole genome shotgun (WGS) entry which is preliminary data.</text>
</comment>
<dbReference type="SUPFAM" id="SSF56349">
    <property type="entry name" value="DNA breaking-rejoining enzymes"/>
    <property type="match status" value="1"/>
</dbReference>
<dbReference type="PANTHER" id="PTHR30349:SF64">
    <property type="entry name" value="PROPHAGE INTEGRASE INTD-RELATED"/>
    <property type="match status" value="1"/>
</dbReference>
<dbReference type="GO" id="GO:0003677">
    <property type="term" value="F:DNA binding"/>
    <property type="evidence" value="ECO:0007669"/>
    <property type="project" value="UniProtKB-UniRule"/>
</dbReference>
<accession>A0A0G0FM69</accession>
<dbReference type="STRING" id="1618333.UR93_C0012G0003"/>
<evidence type="ECO:0000259" key="7">
    <source>
        <dbReference type="PROSITE" id="PS51900"/>
    </source>
</evidence>
<reference evidence="8 9" key="1">
    <citation type="journal article" date="2015" name="Nature">
        <title>rRNA introns, odd ribosomes, and small enigmatic genomes across a large radiation of phyla.</title>
        <authorList>
            <person name="Brown C.T."/>
            <person name="Hug L.A."/>
            <person name="Thomas B.C."/>
            <person name="Sharon I."/>
            <person name="Castelle C.J."/>
            <person name="Singh A."/>
            <person name="Wilkins M.J."/>
            <person name="Williams K.H."/>
            <person name="Banfield J.F."/>
        </authorList>
    </citation>
    <scope>NUCLEOTIDE SEQUENCE [LARGE SCALE GENOMIC DNA]</scope>
</reference>
<dbReference type="Gene3D" id="1.10.150.130">
    <property type="match status" value="1"/>
</dbReference>
<evidence type="ECO:0000256" key="3">
    <source>
        <dbReference type="ARBA" id="ARBA00023125"/>
    </source>
</evidence>
<evidence type="ECO:0000259" key="6">
    <source>
        <dbReference type="PROSITE" id="PS51898"/>
    </source>
</evidence>
<dbReference type="GO" id="GO:0015074">
    <property type="term" value="P:DNA integration"/>
    <property type="evidence" value="ECO:0007669"/>
    <property type="project" value="UniProtKB-KW"/>
</dbReference>
<dbReference type="GO" id="GO:0006310">
    <property type="term" value="P:DNA recombination"/>
    <property type="evidence" value="ECO:0007669"/>
    <property type="project" value="UniProtKB-KW"/>
</dbReference>
<proteinExistence type="inferred from homology"/>
<dbReference type="InterPro" id="IPR050090">
    <property type="entry name" value="Tyrosine_recombinase_XerCD"/>
</dbReference>
<dbReference type="NCBIfam" id="NF040815">
    <property type="entry name" value="recomb_XerA_Arch"/>
    <property type="match status" value="1"/>
</dbReference>
<name>A0A0G0FM69_9BACT</name>
<dbReference type="PROSITE" id="PS51898">
    <property type="entry name" value="TYR_RECOMBINASE"/>
    <property type="match status" value="1"/>
</dbReference>
<comment type="similarity">
    <text evidence="1">Belongs to the 'phage' integrase family.</text>
</comment>
<dbReference type="AlphaFoldDB" id="A0A0G0FM69"/>
<dbReference type="InterPro" id="IPR010998">
    <property type="entry name" value="Integrase_recombinase_N"/>
</dbReference>
<protein>
    <submittedName>
        <fullName evidence="8">Phage integrase family protein</fullName>
    </submittedName>
</protein>
<dbReference type="Pfam" id="PF00589">
    <property type="entry name" value="Phage_integrase"/>
    <property type="match status" value="1"/>
</dbReference>
<dbReference type="Gene3D" id="1.10.443.10">
    <property type="entry name" value="Intergrase catalytic core"/>
    <property type="match status" value="1"/>
</dbReference>
<evidence type="ECO:0000256" key="4">
    <source>
        <dbReference type="ARBA" id="ARBA00023172"/>
    </source>
</evidence>
<dbReference type="InterPro" id="IPR013762">
    <property type="entry name" value="Integrase-like_cat_sf"/>
</dbReference>
<keyword evidence="2" id="KW-0229">DNA integration</keyword>
<evidence type="ECO:0000313" key="8">
    <source>
        <dbReference type="EMBL" id="KKP88525.1"/>
    </source>
</evidence>
<dbReference type="InterPro" id="IPR002104">
    <property type="entry name" value="Integrase_catalytic"/>
</dbReference>
<dbReference type="Proteomes" id="UP000034316">
    <property type="component" value="Unassembled WGS sequence"/>
</dbReference>
<dbReference type="Pfam" id="PF13495">
    <property type="entry name" value="Phage_int_SAM_4"/>
    <property type="match status" value="1"/>
</dbReference>
<evidence type="ECO:0000256" key="5">
    <source>
        <dbReference type="PROSITE-ProRule" id="PRU01248"/>
    </source>
</evidence>
<evidence type="ECO:0000256" key="1">
    <source>
        <dbReference type="ARBA" id="ARBA00008857"/>
    </source>
</evidence>
<feature type="domain" description="Core-binding (CB)" evidence="7">
    <location>
        <begin position="1"/>
        <end position="84"/>
    </location>
</feature>
<dbReference type="InterPro" id="IPR011010">
    <property type="entry name" value="DNA_brk_join_enz"/>
</dbReference>
<sequence length="274" mass="31726">MNTNIQIELEKVKRELKIRSYSPKTLKSYVYALEKYFNYKKFNYNLLNLEDIRNFLLLCEQKGASAQSRNIFLSAIKFYYYNIVGCRQKINIKTAKENKSLPVVLSRKEIAHIIESITNSKHRLLIEIAYGGGLRVSEVISLRVKDIDPDELTIHIKQSKGQKDRITLVPKKVVFDLQKLIALKDQNDYVFESERGGKLSTRTAQKIFENALIKSGIKKDATFHCLRHSFATHLLENGVDVRYVQELLGHNNIRTTQIYTHVTNPNLRNIQSPL</sequence>